<gene>
    <name evidence="2" type="ORF">ACFQXB_05290</name>
</gene>
<evidence type="ECO:0000313" key="3">
    <source>
        <dbReference type="Proteomes" id="UP001596516"/>
    </source>
</evidence>
<accession>A0ABW2UI06</accession>
<sequence>MTVLSSQILAALVSQAVPLGALALFAIGLWLAARHLASALRLQSDQLARLSGTVDGLRRDSEQQGAEILALRLRIDALQARAASGTAAQEAALHALCREIETIQTHLSGQDDERALGRAIELARSGLDAAAIARETGLMRSEIEIITLGHRPRRIDGGVAQPN</sequence>
<name>A0ABW2UI06_9RHOB</name>
<protein>
    <recommendedName>
        <fullName evidence="4">DUF2802 domain-containing protein</fullName>
    </recommendedName>
</protein>
<organism evidence="2 3">
    <name type="scientific">Plastorhodobacter daqingensis</name>
    <dbReference type="NCBI Taxonomy" id="1387281"/>
    <lineage>
        <taxon>Bacteria</taxon>
        <taxon>Pseudomonadati</taxon>
        <taxon>Pseudomonadota</taxon>
        <taxon>Alphaproteobacteria</taxon>
        <taxon>Rhodobacterales</taxon>
        <taxon>Paracoccaceae</taxon>
        <taxon>Plastorhodobacter</taxon>
    </lineage>
</organism>
<evidence type="ECO:0008006" key="4">
    <source>
        <dbReference type="Google" id="ProtNLM"/>
    </source>
</evidence>
<comment type="caution">
    <text evidence="2">The sequence shown here is derived from an EMBL/GenBank/DDBJ whole genome shotgun (WGS) entry which is preliminary data.</text>
</comment>
<keyword evidence="1" id="KW-0812">Transmembrane</keyword>
<keyword evidence="1" id="KW-1133">Transmembrane helix</keyword>
<proteinExistence type="predicted"/>
<dbReference type="RefSeq" id="WP_377400212.1">
    <property type="nucleotide sequence ID" value="NZ_JBHTFQ010000002.1"/>
</dbReference>
<feature type="transmembrane region" description="Helical" evidence="1">
    <location>
        <begin position="12"/>
        <end position="33"/>
    </location>
</feature>
<keyword evidence="1" id="KW-0472">Membrane</keyword>
<dbReference type="Proteomes" id="UP001596516">
    <property type="component" value="Unassembled WGS sequence"/>
</dbReference>
<dbReference type="EMBL" id="JBHTFQ010000002">
    <property type="protein sequence ID" value="MFC7703606.1"/>
    <property type="molecule type" value="Genomic_DNA"/>
</dbReference>
<evidence type="ECO:0000256" key="1">
    <source>
        <dbReference type="SAM" id="Phobius"/>
    </source>
</evidence>
<reference evidence="3" key="1">
    <citation type="journal article" date="2019" name="Int. J. Syst. Evol. Microbiol.">
        <title>The Global Catalogue of Microorganisms (GCM) 10K type strain sequencing project: providing services to taxonomists for standard genome sequencing and annotation.</title>
        <authorList>
            <consortium name="The Broad Institute Genomics Platform"/>
            <consortium name="The Broad Institute Genome Sequencing Center for Infectious Disease"/>
            <person name="Wu L."/>
            <person name="Ma J."/>
        </authorList>
    </citation>
    <scope>NUCLEOTIDE SEQUENCE [LARGE SCALE GENOMIC DNA]</scope>
    <source>
        <strain evidence="3">CGMCC 1.12750</strain>
    </source>
</reference>
<keyword evidence="3" id="KW-1185">Reference proteome</keyword>
<evidence type="ECO:0000313" key="2">
    <source>
        <dbReference type="EMBL" id="MFC7703606.1"/>
    </source>
</evidence>